<evidence type="ECO:0000256" key="10">
    <source>
        <dbReference type="RuleBase" id="RU003915"/>
    </source>
</evidence>
<dbReference type="OrthoDB" id="9808891at2"/>
<comment type="function">
    <text evidence="8">Also involved in hydrogenase metallocenter assembly, probably by participating in the nickel insertion step. This function in hydrogenase biosynthesis requires chaperone activity and the presence of the metal-binding domain, but not PPIase activity.</text>
</comment>
<dbReference type="InterPro" id="IPR001179">
    <property type="entry name" value="PPIase_FKBP_dom"/>
</dbReference>
<dbReference type="GO" id="GO:0003755">
    <property type="term" value="F:peptidyl-prolyl cis-trans isomerase activity"/>
    <property type="evidence" value="ECO:0007669"/>
    <property type="project" value="UniProtKB-UniRule"/>
</dbReference>
<accession>A0A0M5MNK6</accession>
<evidence type="ECO:0000313" key="12">
    <source>
        <dbReference type="EMBL" id="ALF59992.1"/>
    </source>
</evidence>
<dbReference type="PANTHER" id="PTHR47861:SF3">
    <property type="entry name" value="FKBP-TYPE PEPTIDYL-PROLYL CIS-TRANS ISOMERASE SLYD"/>
    <property type="match status" value="1"/>
</dbReference>
<dbReference type="GO" id="GO:0005737">
    <property type="term" value="C:cytoplasm"/>
    <property type="evidence" value="ECO:0007669"/>
    <property type="project" value="UniProtKB-SubCell"/>
</dbReference>
<dbReference type="STRING" id="45610.AOC03_08015"/>
<evidence type="ECO:0000313" key="13">
    <source>
        <dbReference type="Proteomes" id="UP000059847"/>
    </source>
</evidence>
<protein>
    <recommendedName>
        <fullName evidence="10">Peptidyl-prolyl cis-trans isomerase</fullName>
        <ecNumber evidence="10">5.2.1.8</ecNumber>
    </recommendedName>
</protein>
<comment type="similarity">
    <text evidence="3 10">Belongs to the FKBP-type PPIase family.</text>
</comment>
<name>A0A0M5MNK6_9GAMM</name>
<feature type="domain" description="PPIase FKBP-type" evidence="11">
    <location>
        <begin position="7"/>
        <end position="83"/>
    </location>
</feature>
<dbReference type="Gene3D" id="3.10.50.40">
    <property type="match status" value="1"/>
</dbReference>
<sequence>MTTIAKDTAVKFNYTLKDDEGNILDQSPEGQPLAYLHGHSNIIPGLEQQLEGRSAGETITAVVEPADGYGEYQAQAVQHVPRDNFQGVEDIQPGMQFQSEAGGQVMLVTVTEVTDDEVIVDANHPLAGKRLTFEVEIQEVRGATEDELNHGHVHGAGGVEH</sequence>
<reference evidence="12 13" key="1">
    <citation type="submission" date="2015-09" db="EMBL/GenBank/DDBJ databases">
        <title>Complete genome of Psychrobacter urativorans R10.10B.</title>
        <authorList>
            <person name="See-Too W.S."/>
            <person name="Chan K.G."/>
        </authorList>
    </citation>
    <scope>NUCLEOTIDE SEQUENCE [LARGE SCALE GENOMIC DNA]</scope>
    <source>
        <strain evidence="12 13">R10.10B</strain>
    </source>
</reference>
<evidence type="ECO:0000256" key="3">
    <source>
        <dbReference type="ARBA" id="ARBA00006577"/>
    </source>
</evidence>
<dbReference type="GO" id="GO:0042026">
    <property type="term" value="P:protein refolding"/>
    <property type="evidence" value="ECO:0007669"/>
    <property type="project" value="UniProtKB-ARBA"/>
</dbReference>
<gene>
    <name evidence="12" type="ORF">AOC03_08015</name>
</gene>
<evidence type="ECO:0000256" key="2">
    <source>
        <dbReference type="ARBA" id="ARBA00004496"/>
    </source>
</evidence>
<organism evidence="12 13">
    <name type="scientific">Psychrobacter urativorans</name>
    <dbReference type="NCBI Taxonomy" id="45610"/>
    <lineage>
        <taxon>Bacteria</taxon>
        <taxon>Pseudomonadati</taxon>
        <taxon>Pseudomonadota</taxon>
        <taxon>Gammaproteobacteria</taxon>
        <taxon>Moraxellales</taxon>
        <taxon>Moraxellaceae</taxon>
        <taxon>Psychrobacter</taxon>
    </lineage>
</organism>
<dbReference type="EC" id="5.2.1.8" evidence="10"/>
<evidence type="ECO:0000256" key="6">
    <source>
        <dbReference type="ARBA" id="ARBA00023186"/>
    </source>
</evidence>
<dbReference type="SUPFAM" id="SSF54534">
    <property type="entry name" value="FKBP-like"/>
    <property type="match status" value="1"/>
</dbReference>
<comment type="subcellular location">
    <subcellularLocation>
        <location evidence="2">Cytoplasm</location>
    </subcellularLocation>
</comment>
<comment type="catalytic activity">
    <reaction evidence="1 9 10">
        <text>[protein]-peptidylproline (omega=180) = [protein]-peptidylproline (omega=0)</text>
        <dbReference type="Rhea" id="RHEA:16237"/>
        <dbReference type="Rhea" id="RHEA-COMP:10747"/>
        <dbReference type="Rhea" id="RHEA-COMP:10748"/>
        <dbReference type="ChEBI" id="CHEBI:83833"/>
        <dbReference type="ChEBI" id="CHEBI:83834"/>
        <dbReference type="EC" id="5.2.1.8"/>
    </reaction>
</comment>
<proteinExistence type="inferred from homology"/>
<keyword evidence="4" id="KW-0963">Cytoplasm</keyword>
<evidence type="ECO:0000256" key="4">
    <source>
        <dbReference type="ARBA" id="ARBA00022490"/>
    </source>
</evidence>
<evidence type="ECO:0000256" key="5">
    <source>
        <dbReference type="ARBA" id="ARBA00023110"/>
    </source>
</evidence>
<dbReference type="EMBL" id="CP012678">
    <property type="protein sequence ID" value="ALF59992.1"/>
    <property type="molecule type" value="Genomic_DNA"/>
</dbReference>
<dbReference type="RefSeq" id="WP_062534917.1">
    <property type="nucleotide sequence ID" value="NZ_CP012678.1"/>
</dbReference>
<dbReference type="PROSITE" id="PS50059">
    <property type="entry name" value="FKBP_PPIASE"/>
    <property type="match status" value="1"/>
</dbReference>
<evidence type="ECO:0000256" key="9">
    <source>
        <dbReference type="PROSITE-ProRule" id="PRU00277"/>
    </source>
</evidence>
<evidence type="ECO:0000259" key="11">
    <source>
        <dbReference type="PROSITE" id="PS50059"/>
    </source>
</evidence>
<dbReference type="KEGG" id="pur:AOC03_08015"/>
<keyword evidence="13" id="KW-1185">Reference proteome</keyword>
<evidence type="ECO:0000256" key="7">
    <source>
        <dbReference type="ARBA" id="ARBA00023235"/>
    </source>
</evidence>
<keyword evidence="7 9" id="KW-0413">Isomerase</keyword>
<evidence type="ECO:0000256" key="1">
    <source>
        <dbReference type="ARBA" id="ARBA00000971"/>
    </source>
</evidence>
<dbReference type="Pfam" id="PF00254">
    <property type="entry name" value="FKBP_C"/>
    <property type="match status" value="1"/>
</dbReference>
<keyword evidence="6" id="KW-0143">Chaperone</keyword>
<dbReference type="Proteomes" id="UP000059847">
    <property type="component" value="Chromosome"/>
</dbReference>
<dbReference type="AlphaFoldDB" id="A0A0M5MNK6"/>
<evidence type="ECO:0000256" key="8">
    <source>
        <dbReference type="ARBA" id="ARBA00037071"/>
    </source>
</evidence>
<dbReference type="PANTHER" id="PTHR47861">
    <property type="entry name" value="FKBP-TYPE PEPTIDYL-PROLYL CIS-TRANS ISOMERASE SLYD"/>
    <property type="match status" value="1"/>
</dbReference>
<keyword evidence="5 9" id="KW-0697">Rotamase</keyword>
<dbReference type="InterPro" id="IPR046357">
    <property type="entry name" value="PPIase_dom_sf"/>
</dbReference>